<protein>
    <submittedName>
        <fullName evidence="3">Uncharacterized protein</fullName>
    </submittedName>
</protein>
<proteinExistence type="predicted"/>
<evidence type="ECO:0000256" key="2">
    <source>
        <dbReference type="SAM" id="SignalP"/>
    </source>
</evidence>
<reference evidence="3 4" key="1">
    <citation type="submission" date="2019-06" db="EMBL/GenBank/DDBJ databases">
        <title>Persicimonas caeni gen. nov., sp. nov., a predatory bacterium isolated from solar saltern.</title>
        <authorList>
            <person name="Wang S."/>
        </authorList>
    </citation>
    <scope>NUCLEOTIDE SEQUENCE [LARGE SCALE GENOMIC DNA]</scope>
    <source>
        <strain evidence="3 4">YN101</strain>
    </source>
</reference>
<dbReference type="EMBL" id="CP041186">
    <property type="protein sequence ID" value="QDG49943.1"/>
    <property type="molecule type" value="Genomic_DNA"/>
</dbReference>
<organism evidence="3 4">
    <name type="scientific">Persicimonas caeni</name>
    <dbReference type="NCBI Taxonomy" id="2292766"/>
    <lineage>
        <taxon>Bacteria</taxon>
        <taxon>Deltaproteobacteria</taxon>
        <taxon>Bradymonadales</taxon>
        <taxon>Bradymonadaceae</taxon>
        <taxon>Persicimonas</taxon>
    </lineage>
</organism>
<feature type="region of interest" description="Disordered" evidence="1">
    <location>
        <begin position="47"/>
        <end position="81"/>
    </location>
</feature>
<dbReference type="PROSITE" id="PS51257">
    <property type="entry name" value="PROKAR_LIPOPROTEIN"/>
    <property type="match status" value="1"/>
</dbReference>
<feature type="compositionally biased region" description="Acidic residues" evidence="1">
    <location>
        <begin position="54"/>
        <end position="72"/>
    </location>
</feature>
<dbReference type="RefSeq" id="WP_141196440.1">
    <property type="nucleotide sequence ID" value="NZ_CP041186.1"/>
</dbReference>
<evidence type="ECO:0000313" key="4">
    <source>
        <dbReference type="Proteomes" id="UP000315995"/>
    </source>
</evidence>
<gene>
    <name evidence="3" type="ORF">FIV42_04070</name>
</gene>
<feature type="chain" id="PRO_5030106157" evidence="2">
    <location>
        <begin position="24"/>
        <end position="211"/>
    </location>
</feature>
<keyword evidence="2" id="KW-0732">Signal</keyword>
<evidence type="ECO:0000256" key="1">
    <source>
        <dbReference type="SAM" id="MobiDB-lite"/>
    </source>
</evidence>
<feature type="signal peptide" evidence="2">
    <location>
        <begin position="1"/>
        <end position="23"/>
    </location>
</feature>
<evidence type="ECO:0000313" key="3">
    <source>
        <dbReference type="EMBL" id="QDG49943.1"/>
    </source>
</evidence>
<accession>A0A5B8Y0G1</accession>
<dbReference type="AlphaFoldDB" id="A0A4Y6PP08"/>
<keyword evidence="4" id="KW-1185">Reference proteome</keyword>
<sequence>MSNYTKKLSVLLLALGLSMAACSDDDGSNNLNTNNVDQDVIEDTQTEADTGADAADEDTGADVAEDTTEEDTGGNTEPLWVPDFTYLNTSQGTGVSVNIISGRVGKIENSMSRTEDMTDQEIADLEAQILTEETRNKMFDGWDCGDATTDADGDSWIFEARVLDDAGETHVEKTTDISGCVDADSTAADAARVQEIIQHLDDVRADHFQSP</sequence>
<accession>A0A4Y6PP08</accession>
<dbReference type="Proteomes" id="UP000315995">
    <property type="component" value="Chromosome"/>
</dbReference>
<name>A0A4Y6PP08_PERCE</name>